<evidence type="ECO:0000256" key="2">
    <source>
        <dbReference type="SAM" id="Phobius"/>
    </source>
</evidence>
<dbReference type="OrthoDB" id="3504467at2759"/>
<dbReference type="AlphaFoldDB" id="A0A8A3P9H1"/>
<feature type="compositionally biased region" description="Polar residues" evidence="1">
    <location>
        <begin position="7"/>
        <end position="27"/>
    </location>
</feature>
<feature type="region of interest" description="Disordered" evidence="1">
    <location>
        <begin position="1"/>
        <end position="42"/>
    </location>
</feature>
<feature type="region of interest" description="Disordered" evidence="1">
    <location>
        <begin position="118"/>
        <end position="145"/>
    </location>
</feature>
<dbReference type="EMBL" id="CP063405">
    <property type="protein sequence ID" value="QSZ29427.1"/>
    <property type="molecule type" value="Genomic_DNA"/>
</dbReference>
<evidence type="ECO:0000313" key="3">
    <source>
        <dbReference type="EMBL" id="QSZ29427.1"/>
    </source>
</evidence>
<feature type="transmembrane region" description="Helical" evidence="2">
    <location>
        <begin position="78"/>
        <end position="99"/>
    </location>
</feature>
<gene>
    <name evidence="3" type="ORF">DSL72_003941</name>
</gene>
<keyword evidence="2" id="KW-1133">Transmembrane helix</keyword>
<organism evidence="3 4">
    <name type="scientific">Monilinia vaccinii-corymbosi</name>
    <dbReference type="NCBI Taxonomy" id="61207"/>
    <lineage>
        <taxon>Eukaryota</taxon>
        <taxon>Fungi</taxon>
        <taxon>Dikarya</taxon>
        <taxon>Ascomycota</taxon>
        <taxon>Pezizomycotina</taxon>
        <taxon>Leotiomycetes</taxon>
        <taxon>Helotiales</taxon>
        <taxon>Sclerotiniaceae</taxon>
        <taxon>Monilinia</taxon>
    </lineage>
</organism>
<reference evidence="3" key="1">
    <citation type="submission" date="2020-10" db="EMBL/GenBank/DDBJ databases">
        <title>Genome Sequence of Monilinia vaccinii-corymbosi Sheds Light on Mummy Berry Disease Infection of Blueberry and Mating Type.</title>
        <authorList>
            <person name="Yow A.G."/>
            <person name="Zhang Y."/>
            <person name="Bansal K."/>
            <person name="Eacker S.M."/>
            <person name="Sullivan S."/>
            <person name="Liachko I."/>
            <person name="Cubeta M.A."/>
            <person name="Rollins J.A."/>
            <person name="Ashrafi H."/>
        </authorList>
    </citation>
    <scope>NUCLEOTIDE SEQUENCE</scope>
    <source>
        <strain evidence="3">RL-1</strain>
    </source>
</reference>
<evidence type="ECO:0000256" key="1">
    <source>
        <dbReference type="SAM" id="MobiDB-lite"/>
    </source>
</evidence>
<keyword evidence="4" id="KW-1185">Reference proteome</keyword>
<sequence>MVHARTFSRQLSNTLPTHNQPPQTVVNDSEHPRRPTPPNTSHWKQSFLDSLHSSHIRTSNFFRKLLARTKTFPAKSKLILGLLCLLSLVSLIGAVSGALPDLLKGGYRDPYTRIHYATHNKGPKFNHNSEKEVKREEPPIPVAAI</sequence>
<protein>
    <submittedName>
        <fullName evidence="3">Uncharacterized protein</fullName>
    </submittedName>
</protein>
<dbReference type="Proteomes" id="UP000672032">
    <property type="component" value="Chromosome 1"/>
</dbReference>
<keyword evidence="2" id="KW-0472">Membrane</keyword>
<keyword evidence="2" id="KW-0812">Transmembrane</keyword>
<evidence type="ECO:0000313" key="4">
    <source>
        <dbReference type="Proteomes" id="UP000672032"/>
    </source>
</evidence>
<accession>A0A8A3P9H1</accession>
<feature type="compositionally biased region" description="Basic and acidic residues" evidence="1">
    <location>
        <begin position="127"/>
        <end position="138"/>
    </location>
</feature>
<proteinExistence type="predicted"/>
<name>A0A8A3P9H1_9HELO</name>